<organism evidence="1 2">
    <name type="scientific">Caballeronia sordidicola</name>
    <name type="common">Burkholderia sordidicola</name>
    <dbReference type="NCBI Taxonomy" id="196367"/>
    <lineage>
        <taxon>Bacteria</taxon>
        <taxon>Pseudomonadati</taxon>
        <taxon>Pseudomonadota</taxon>
        <taxon>Betaproteobacteria</taxon>
        <taxon>Burkholderiales</taxon>
        <taxon>Burkholderiaceae</taxon>
        <taxon>Caballeronia</taxon>
    </lineage>
</organism>
<protein>
    <submittedName>
        <fullName evidence="1">Uncharacterized protein</fullName>
    </submittedName>
</protein>
<evidence type="ECO:0000313" key="2">
    <source>
        <dbReference type="Proteomes" id="UP000194546"/>
    </source>
</evidence>
<dbReference type="AlphaFoldDB" id="A0A242MM20"/>
<dbReference type="Proteomes" id="UP000194546">
    <property type="component" value="Unassembled WGS sequence"/>
</dbReference>
<dbReference type="RefSeq" id="WP_086382291.1">
    <property type="nucleotide sequence ID" value="NZ_NBTY01000113.1"/>
</dbReference>
<dbReference type="EMBL" id="NBTY01000113">
    <property type="protein sequence ID" value="OTP72368.1"/>
    <property type="molecule type" value="Genomic_DNA"/>
</dbReference>
<accession>A0A242MM20</accession>
<reference evidence="1 2" key="1">
    <citation type="submission" date="2017-03" db="EMBL/GenBank/DDBJ databases">
        <title>Genome analysis of strain PAMC 26510.</title>
        <authorList>
            <person name="Oh H.-M."/>
            <person name="Yang J.-A."/>
        </authorList>
    </citation>
    <scope>NUCLEOTIDE SEQUENCE [LARGE SCALE GENOMIC DNA]</scope>
    <source>
        <strain evidence="1 2">PAMC 26510</strain>
    </source>
</reference>
<sequence>MSKAALKSNANVEVSDVRLSVVPSGQRPNVGGFSNPGRVLWLVDEAASEFSVAEDGFNDISFIFDAIAKLCEKNSTAKGLAEMGHRLAEGKTCDFNALMKRYNEEVRTRMEAGAPLFDEERN</sequence>
<name>A0A242MM20_CABSO</name>
<comment type="caution">
    <text evidence="1">The sequence shown here is derived from an EMBL/GenBank/DDBJ whole genome shotgun (WGS) entry which is preliminary data.</text>
</comment>
<evidence type="ECO:0000313" key="1">
    <source>
        <dbReference type="EMBL" id="OTP72368.1"/>
    </source>
</evidence>
<proteinExistence type="predicted"/>
<gene>
    <name evidence="1" type="ORF">PAMC26510_21315</name>
</gene>